<evidence type="ECO:0000313" key="3">
    <source>
        <dbReference type="Proteomes" id="UP000010103"/>
    </source>
</evidence>
<dbReference type="RefSeq" id="WP_013729826.1">
    <property type="nucleotide sequence ID" value="NC_015431.1"/>
</dbReference>
<dbReference type="AlphaFoldDB" id="F4MQS2"/>
<feature type="domain" description="GmrSD restriction endonucleases C-terminal" evidence="1">
    <location>
        <begin position="1"/>
        <end position="104"/>
    </location>
</feature>
<evidence type="ECO:0000313" key="2">
    <source>
        <dbReference type="EMBL" id="CBW54455.1"/>
    </source>
</evidence>
<gene>
    <name evidence="2" type="ORF">MLC_7250</name>
</gene>
<dbReference type="PANTHER" id="PTHR35149">
    <property type="entry name" value="SLL5132 PROTEIN"/>
    <property type="match status" value="1"/>
</dbReference>
<dbReference type="HOGENOM" id="CLU_2130706_0_0_14"/>
<sequence>MPKTLTDEWIKYIASNENTSEQDVIDKHKTYLNKIGNLCFIDLRKNSKISNYSFEDKKSKLYRIVSSPLINGSDNLKDYNIDSINSYSVWGFSQIQKRTEQIVDQFLKIINQIN</sequence>
<reference evidence="3" key="1">
    <citation type="journal article" date="2011" name="BMC Genomics">
        <title>Mycoplasma mycoides, from "mycoides Small Colony" to "capri". A microevolutionary perspective.</title>
        <authorList>
            <person name="Thiaucourt F."/>
            <person name="Manso-Silvan L."/>
            <person name="Salah W."/>
            <person name="Barbe V."/>
            <person name="Berger A."/>
            <person name="Jacob D."/>
            <person name="Breton M."/>
            <person name="Dupuy V."/>
            <person name="Lomenech A.M."/>
            <person name="Blanchard A."/>
            <person name="Sirand-Pugnet P."/>
        </authorList>
    </citation>
    <scope>NUCLEOTIDE SEQUENCE [LARGE SCALE GENOMIC DNA]</scope>
    <source>
        <strain evidence="3">95010</strain>
    </source>
</reference>
<dbReference type="InterPro" id="IPR011089">
    <property type="entry name" value="GmrSD_C"/>
</dbReference>
<organism evidence="2 3">
    <name type="scientific">Mycoplasma mycoides subsp. capri LC str. 95010</name>
    <dbReference type="NCBI Taxonomy" id="862259"/>
    <lineage>
        <taxon>Bacteria</taxon>
        <taxon>Bacillati</taxon>
        <taxon>Mycoplasmatota</taxon>
        <taxon>Mollicutes</taxon>
        <taxon>Mycoplasmataceae</taxon>
        <taxon>Mycoplasma</taxon>
    </lineage>
</organism>
<dbReference type="EMBL" id="FQ377874">
    <property type="protein sequence ID" value="CBW54455.1"/>
    <property type="molecule type" value="Genomic_DNA"/>
</dbReference>
<name>F4MQS2_MYCML</name>
<dbReference type="Proteomes" id="UP000010103">
    <property type="component" value="Chromosome"/>
</dbReference>
<dbReference type="PANTHER" id="PTHR35149:SF2">
    <property type="entry name" value="DUF262 DOMAIN-CONTAINING PROTEIN"/>
    <property type="match status" value="1"/>
</dbReference>
<dbReference type="Pfam" id="PF07510">
    <property type="entry name" value="GmrSD_C"/>
    <property type="match status" value="1"/>
</dbReference>
<proteinExistence type="predicted"/>
<dbReference type="KEGG" id="mml:MLC_7250"/>
<evidence type="ECO:0000259" key="1">
    <source>
        <dbReference type="Pfam" id="PF07510"/>
    </source>
</evidence>
<reference evidence="3" key="2">
    <citation type="journal article" date="2011" name="BMC Genomics">
        <title>Mycoplasma mycoides, from mycoides Small Colony to capri. A microevolutionary perspective.</title>
        <authorList>
            <person name="Thiaucourt F."/>
            <person name="Manso-Silvan L."/>
            <person name="Salah W."/>
            <person name="Barbe V."/>
            <person name="Berger A."/>
            <person name="Jacob D."/>
            <person name="Breton M."/>
            <person name="Dupuy V."/>
            <person name="Lomenech A.M."/>
            <person name="Blanchard A."/>
            <person name="Sirand-Pugnet P."/>
        </authorList>
    </citation>
    <scope>NUCLEOTIDE SEQUENCE [LARGE SCALE GENOMIC DNA]</scope>
    <source>
        <strain evidence="3">95010</strain>
    </source>
</reference>
<accession>F4MQS2</accession>
<protein>
    <recommendedName>
        <fullName evidence="1">GmrSD restriction endonucleases C-terminal domain-containing protein</fullName>
    </recommendedName>
</protein>